<dbReference type="GO" id="GO:0046872">
    <property type="term" value="F:metal ion binding"/>
    <property type="evidence" value="ECO:0007669"/>
    <property type="project" value="InterPro"/>
</dbReference>
<dbReference type="Proteomes" id="UP000033566">
    <property type="component" value="Chromosome"/>
</dbReference>
<feature type="domain" description="Purple acid phosphatase N-terminal" evidence="2">
    <location>
        <begin position="33"/>
        <end position="126"/>
    </location>
</feature>
<gene>
    <name evidence="3" type="ORF">UL81_08850</name>
</gene>
<dbReference type="PATRIC" id="fig|161896.4.peg.1735"/>
<reference evidence="3 4" key="1">
    <citation type="journal article" date="2015" name="Genome Announc.">
        <title>Complete Genome Sequence of Corynebacterium camporealensis DSM 44610, Isolated from the Milk of a Manchega Sheep with Subclinical Mastitis.</title>
        <authorList>
            <person name="Ruckert C."/>
            <person name="Albersmeier A."/>
            <person name="Winkler A."/>
            <person name="Tauch A."/>
        </authorList>
    </citation>
    <scope>NUCLEOTIDE SEQUENCE [LARGE SCALE GENOMIC DNA]</scope>
    <source>
        <strain evidence="3 4">DSM 44610</strain>
    </source>
</reference>
<dbReference type="STRING" id="161896.UL81_08850"/>
<name>A0A0F6QXR9_9CORY</name>
<dbReference type="InterPro" id="IPR008963">
    <property type="entry name" value="Purple_acid_Pase-like_N"/>
</dbReference>
<dbReference type="HOGENOM" id="CLU_019508_3_1_11"/>
<dbReference type="Gene3D" id="2.60.40.380">
    <property type="entry name" value="Purple acid phosphatase-like, N-terminal"/>
    <property type="match status" value="1"/>
</dbReference>
<protein>
    <submittedName>
        <fullName evidence="3">Calcineurin-like phosphoesterase</fullName>
    </submittedName>
</protein>
<dbReference type="KEGG" id="ccj:UL81_08850"/>
<dbReference type="PANTHER" id="PTHR45867:SF3">
    <property type="entry name" value="ACID PHOSPHATASE TYPE 7"/>
    <property type="match status" value="1"/>
</dbReference>
<dbReference type="OrthoDB" id="9804511at2"/>
<dbReference type="Pfam" id="PF16656">
    <property type="entry name" value="Pur_ac_phosph_N"/>
    <property type="match status" value="1"/>
</dbReference>
<accession>A0A0F6QXR9</accession>
<dbReference type="GO" id="GO:0003993">
    <property type="term" value="F:acid phosphatase activity"/>
    <property type="evidence" value="ECO:0007669"/>
    <property type="project" value="InterPro"/>
</dbReference>
<evidence type="ECO:0000313" key="3">
    <source>
        <dbReference type="EMBL" id="AKE39720.1"/>
    </source>
</evidence>
<keyword evidence="4" id="KW-1185">Reference proteome</keyword>
<sequence length="430" mass="47273">MRSSRILAAVTATTLATGMGMATASAETGDVTQPILQPGTDASQLLLSWYTEDLRIGQEEAIIAPTEEMNGEEFPEDALTIASDRSLAVGAYSNKVELNDLRPETSYTYQVGSDKFGWSKPQTFNTGTAGDEWNFLFYGDPQLGSSGDLAADTQTWQQTVTTSTQAHPNSLFLLSAGDQVEAGVQHHHDAFKSAPELGQFPTATLMGNHDVLNPAMYYNNYAFPNLEDGNYFFERNNALIIALDSNFTNSFSVKKHIDYVNRVVEGHGGDKDWIITTFHHSPYSQAGHNDDFNIERLRNELTPALSDAGVDAVLGGHDHIYTRSHLMEGTTPVIPENDPEYEPQAGDVLYPEEGQTLYLVANSSSASKFYGFSAYDEEATEETGDEWTAVWNQDETPDYTNVEVSPTELTFSTYNVDSGDLVDEVTLSKN</sequence>
<dbReference type="EMBL" id="CP011311">
    <property type="protein sequence ID" value="AKE39720.1"/>
    <property type="molecule type" value="Genomic_DNA"/>
</dbReference>
<dbReference type="InterPro" id="IPR004843">
    <property type="entry name" value="Calcineurin-like_PHP"/>
</dbReference>
<evidence type="ECO:0000259" key="2">
    <source>
        <dbReference type="Pfam" id="PF16656"/>
    </source>
</evidence>
<feature type="domain" description="Calcineurin-like phosphoesterase" evidence="1">
    <location>
        <begin position="135"/>
        <end position="321"/>
    </location>
</feature>
<evidence type="ECO:0000313" key="4">
    <source>
        <dbReference type="Proteomes" id="UP000033566"/>
    </source>
</evidence>
<dbReference type="PANTHER" id="PTHR45867">
    <property type="entry name" value="PURPLE ACID PHOSPHATASE"/>
    <property type="match status" value="1"/>
</dbReference>
<dbReference type="InterPro" id="IPR029052">
    <property type="entry name" value="Metallo-depent_PP-like"/>
</dbReference>
<proteinExistence type="predicted"/>
<dbReference type="Gene3D" id="3.60.21.10">
    <property type="match status" value="1"/>
</dbReference>
<dbReference type="SUPFAM" id="SSF49363">
    <property type="entry name" value="Purple acid phosphatase, N-terminal domain"/>
    <property type="match status" value="1"/>
</dbReference>
<dbReference type="RefSeq" id="WP_052097749.1">
    <property type="nucleotide sequence ID" value="NZ_CP011311.1"/>
</dbReference>
<organism evidence="3 4">
    <name type="scientific">Corynebacterium camporealensis</name>
    <dbReference type="NCBI Taxonomy" id="161896"/>
    <lineage>
        <taxon>Bacteria</taxon>
        <taxon>Bacillati</taxon>
        <taxon>Actinomycetota</taxon>
        <taxon>Actinomycetes</taxon>
        <taxon>Mycobacteriales</taxon>
        <taxon>Corynebacteriaceae</taxon>
        <taxon>Corynebacterium</taxon>
    </lineage>
</organism>
<dbReference type="SUPFAM" id="SSF56300">
    <property type="entry name" value="Metallo-dependent phosphatases"/>
    <property type="match status" value="1"/>
</dbReference>
<dbReference type="AlphaFoldDB" id="A0A0F6QXR9"/>
<dbReference type="InterPro" id="IPR015914">
    <property type="entry name" value="PAPs_N"/>
</dbReference>
<dbReference type="Pfam" id="PF00149">
    <property type="entry name" value="Metallophos"/>
    <property type="match status" value="1"/>
</dbReference>
<evidence type="ECO:0000259" key="1">
    <source>
        <dbReference type="Pfam" id="PF00149"/>
    </source>
</evidence>